<dbReference type="Ensembl" id="ENSCJPT00005028653.1">
    <property type="protein sequence ID" value="ENSCJPP00005020804.1"/>
    <property type="gene ID" value="ENSCJPG00005016694.1"/>
</dbReference>
<feature type="signal peptide" evidence="1">
    <location>
        <begin position="1"/>
        <end position="21"/>
    </location>
</feature>
<protein>
    <recommendedName>
        <fullName evidence="2">WDR72-like alpha-solenoid domain-containing protein</fullName>
    </recommendedName>
</protein>
<organism evidence="3 4">
    <name type="scientific">Coturnix japonica</name>
    <name type="common">Japanese quail</name>
    <name type="synonym">Coturnix coturnix japonica</name>
    <dbReference type="NCBI Taxonomy" id="93934"/>
    <lineage>
        <taxon>Eukaryota</taxon>
        <taxon>Metazoa</taxon>
        <taxon>Chordata</taxon>
        <taxon>Craniata</taxon>
        <taxon>Vertebrata</taxon>
        <taxon>Euteleostomi</taxon>
        <taxon>Archelosauria</taxon>
        <taxon>Archosauria</taxon>
        <taxon>Dinosauria</taxon>
        <taxon>Saurischia</taxon>
        <taxon>Theropoda</taxon>
        <taxon>Coelurosauria</taxon>
        <taxon>Aves</taxon>
        <taxon>Neognathae</taxon>
        <taxon>Galloanserae</taxon>
        <taxon>Galliformes</taxon>
        <taxon>Phasianidae</taxon>
        <taxon>Perdicinae</taxon>
        <taxon>Coturnix</taxon>
    </lineage>
</organism>
<feature type="chain" id="PRO_5034084866" description="WDR72-like alpha-solenoid domain-containing protein" evidence="1">
    <location>
        <begin position="22"/>
        <end position="71"/>
    </location>
</feature>
<keyword evidence="4" id="KW-1185">Reference proteome</keyword>
<evidence type="ECO:0000259" key="2">
    <source>
        <dbReference type="Pfam" id="PF23123"/>
    </source>
</evidence>
<evidence type="ECO:0000313" key="4">
    <source>
        <dbReference type="Proteomes" id="UP000694412"/>
    </source>
</evidence>
<proteinExistence type="predicted"/>
<dbReference type="Pfam" id="PF23123">
    <property type="entry name" value="WDR72_alpha-sol"/>
    <property type="match status" value="1"/>
</dbReference>
<sequence>NTKGTAPGWLLPAGTLLRCTALIPVVLKHDKNSNPANFQDVEDAPDRYVLEESESPGENLIVWFGLVLPCK</sequence>
<accession>A0A8C2TYX5</accession>
<dbReference type="InterPro" id="IPR057848">
    <property type="entry name" value="WDR72_alpha-sol"/>
</dbReference>
<reference evidence="3" key="3">
    <citation type="submission" date="2025-09" db="UniProtKB">
        <authorList>
            <consortium name="Ensembl"/>
        </authorList>
    </citation>
    <scope>IDENTIFICATION</scope>
</reference>
<reference evidence="3" key="1">
    <citation type="submission" date="2015-11" db="EMBL/GenBank/DDBJ databases">
        <authorList>
            <consortium name="International Coturnix japonica Genome Analysis Consortium"/>
            <person name="Warren W."/>
            <person name="Burt D.W."/>
            <person name="Antin P.B."/>
            <person name="Lanford R."/>
            <person name="Gros J."/>
            <person name="Wilson R.K."/>
        </authorList>
    </citation>
    <scope>NUCLEOTIDE SEQUENCE [LARGE SCALE GENOMIC DNA]</scope>
</reference>
<dbReference type="Proteomes" id="UP000694412">
    <property type="component" value="Chromosome 10"/>
</dbReference>
<reference evidence="3" key="2">
    <citation type="submission" date="2025-08" db="UniProtKB">
        <authorList>
            <consortium name="Ensembl"/>
        </authorList>
    </citation>
    <scope>IDENTIFICATION</scope>
</reference>
<dbReference type="AlphaFoldDB" id="A0A8C2TYX5"/>
<keyword evidence="1" id="KW-0732">Signal</keyword>
<feature type="domain" description="WDR72-like alpha-solenoid" evidence="2">
    <location>
        <begin position="26"/>
        <end position="56"/>
    </location>
</feature>
<name>A0A8C2TYX5_COTJA</name>
<dbReference type="GeneTree" id="ENSGT00940000168396"/>
<evidence type="ECO:0000256" key="1">
    <source>
        <dbReference type="SAM" id="SignalP"/>
    </source>
</evidence>
<evidence type="ECO:0000313" key="3">
    <source>
        <dbReference type="Ensembl" id="ENSCJPP00005020804.1"/>
    </source>
</evidence>